<dbReference type="OrthoDB" id="47699at2759"/>
<dbReference type="GO" id="GO:0003700">
    <property type="term" value="F:DNA-binding transcription factor activity"/>
    <property type="evidence" value="ECO:0007669"/>
    <property type="project" value="InterPro"/>
</dbReference>
<dbReference type="PANTHER" id="PTHR10015">
    <property type="entry name" value="HEAT SHOCK TRANSCRIPTION FACTOR"/>
    <property type="match status" value="1"/>
</dbReference>
<name>A0A485KL09_9STRA</name>
<keyword evidence="8" id="KW-1185">Reference proteome</keyword>
<dbReference type="SMART" id="SM00415">
    <property type="entry name" value="HSF"/>
    <property type="match status" value="1"/>
</dbReference>
<gene>
    <name evidence="7" type="primary">Aste57867_8666</name>
    <name evidence="6" type="ORF">As57867_008632</name>
    <name evidence="7" type="ORF">ASTE57867_8666</name>
</gene>
<dbReference type="InterPro" id="IPR000232">
    <property type="entry name" value="HSF_DNA-bd"/>
</dbReference>
<reference evidence="7 8" key="1">
    <citation type="submission" date="2019-03" db="EMBL/GenBank/DDBJ databases">
        <authorList>
            <person name="Gaulin E."/>
            <person name="Dumas B."/>
        </authorList>
    </citation>
    <scope>NUCLEOTIDE SEQUENCE [LARGE SCALE GENOMIC DNA]</scope>
    <source>
        <strain evidence="7">CBS 568.67</strain>
    </source>
</reference>
<dbReference type="InterPro" id="IPR036390">
    <property type="entry name" value="WH_DNA-bd_sf"/>
</dbReference>
<evidence type="ECO:0000313" key="7">
    <source>
        <dbReference type="EMBL" id="VFT85552.1"/>
    </source>
</evidence>
<dbReference type="Pfam" id="PF00447">
    <property type="entry name" value="HSF_DNA-bind"/>
    <property type="match status" value="1"/>
</dbReference>
<keyword evidence="3" id="KW-0539">Nucleus</keyword>
<dbReference type="Proteomes" id="UP000332933">
    <property type="component" value="Unassembled WGS sequence"/>
</dbReference>
<evidence type="ECO:0000256" key="2">
    <source>
        <dbReference type="ARBA" id="ARBA00023125"/>
    </source>
</evidence>
<dbReference type="PANTHER" id="PTHR10015:SF427">
    <property type="entry name" value="HEAT SHOCK FACTOR PROTEIN"/>
    <property type="match status" value="1"/>
</dbReference>
<accession>A0A485KL09</accession>
<comment type="similarity">
    <text evidence="4">Belongs to the HSF family.</text>
</comment>
<evidence type="ECO:0000313" key="6">
    <source>
        <dbReference type="EMBL" id="KAF0700815.1"/>
    </source>
</evidence>
<keyword evidence="2" id="KW-0238">DNA-binding</keyword>
<feature type="domain" description="HSF-type DNA-binding" evidence="5">
    <location>
        <begin position="12"/>
        <end position="106"/>
    </location>
</feature>
<sequence>MTTTSTTRRSTTISPFVKKLYFMLEKAHAPALGWTTDGLGFCIYAPDELVSTLLPKFFHHNKLATFQRSLHQHGFHLRRDDGLFLEYAHVHFQRGNIPALHRIQDKKTSKDALPAPRRAIVDEIEHTIVDIKRKLHQAQRATDDMVSFLAQNTQRADDDAATRAYLACHSWMDALVLPLAASCSSPPERCLAY</sequence>
<dbReference type="GO" id="GO:0005634">
    <property type="term" value="C:nucleus"/>
    <property type="evidence" value="ECO:0007669"/>
    <property type="project" value="UniProtKB-SubCell"/>
</dbReference>
<dbReference type="Gene3D" id="1.10.10.10">
    <property type="entry name" value="Winged helix-like DNA-binding domain superfamily/Winged helix DNA-binding domain"/>
    <property type="match status" value="1"/>
</dbReference>
<dbReference type="EMBL" id="VJMH01005111">
    <property type="protein sequence ID" value="KAF0700815.1"/>
    <property type="molecule type" value="Genomic_DNA"/>
</dbReference>
<reference evidence="6" key="2">
    <citation type="submission" date="2019-06" db="EMBL/GenBank/DDBJ databases">
        <title>Genomics analysis of Aphanomyces spp. identifies a new class of oomycete effector associated with host adaptation.</title>
        <authorList>
            <person name="Gaulin E."/>
        </authorList>
    </citation>
    <scope>NUCLEOTIDE SEQUENCE</scope>
    <source>
        <strain evidence="6">CBS 578.67</strain>
    </source>
</reference>
<evidence type="ECO:0000256" key="3">
    <source>
        <dbReference type="ARBA" id="ARBA00023242"/>
    </source>
</evidence>
<protein>
    <submittedName>
        <fullName evidence="7">Aste57867_8666 protein</fullName>
    </submittedName>
</protein>
<comment type="subcellular location">
    <subcellularLocation>
        <location evidence="1">Nucleus</location>
    </subcellularLocation>
</comment>
<dbReference type="SUPFAM" id="SSF46785">
    <property type="entry name" value="Winged helix' DNA-binding domain"/>
    <property type="match status" value="1"/>
</dbReference>
<dbReference type="GO" id="GO:0043565">
    <property type="term" value="F:sequence-specific DNA binding"/>
    <property type="evidence" value="ECO:0007669"/>
    <property type="project" value="InterPro"/>
</dbReference>
<evidence type="ECO:0000259" key="5">
    <source>
        <dbReference type="SMART" id="SM00415"/>
    </source>
</evidence>
<evidence type="ECO:0000256" key="1">
    <source>
        <dbReference type="ARBA" id="ARBA00004123"/>
    </source>
</evidence>
<evidence type="ECO:0000313" key="8">
    <source>
        <dbReference type="Proteomes" id="UP000332933"/>
    </source>
</evidence>
<organism evidence="7 8">
    <name type="scientific">Aphanomyces stellatus</name>
    <dbReference type="NCBI Taxonomy" id="120398"/>
    <lineage>
        <taxon>Eukaryota</taxon>
        <taxon>Sar</taxon>
        <taxon>Stramenopiles</taxon>
        <taxon>Oomycota</taxon>
        <taxon>Saprolegniomycetes</taxon>
        <taxon>Saprolegniales</taxon>
        <taxon>Verrucalvaceae</taxon>
        <taxon>Aphanomyces</taxon>
    </lineage>
</organism>
<dbReference type="EMBL" id="CAADRA010005132">
    <property type="protein sequence ID" value="VFT85552.1"/>
    <property type="molecule type" value="Genomic_DNA"/>
</dbReference>
<proteinExistence type="inferred from homology"/>
<dbReference type="AlphaFoldDB" id="A0A485KL09"/>
<dbReference type="InterPro" id="IPR036388">
    <property type="entry name" value="WH-like_DNA-bd_sf"/>
</dbReference>
<evidence type="ECO:0000256" key="4">
    <source>
        <dbReference type="RuleBase" id="RU004020"/>
    </source>
</evidence>